<dbReference type="AlphaFoldDB" id="A0AAN8VDL5"/>
<dbReference type="GO" id="GO:0003677">
    <property type="term" value="F:DNA binding"/>
    <property type="evidence" value="ECO:0007669"/>
    <property type="project" value="UniProtKB-KW"/>
</dbReference>
<sequence length="263" mass="28726">MYSQSKFINESISPQVRFTQTSPFEDSQSPPQYFPAMNSGNFPTCIPVATLSPCLTNNWGDLPLKVDDSDDMLVYGALKDAVNYSGWTPSNFLESASGSNPPFVLTGLTAKSKPYEMVGVAQPSQPKGRHYRGVRRRPWGKFAAEIRDRARNGARVWLGTYETAEEAALAYDRAAYRMRGSKALLNFPDRIGSAGPEPVRVTAKKRGSTEASTSKTITCGSAKRVDIGLEANQAGSEVARGANPFQVGYEMDSHKVMEQLLAV</sequence>
<name>A0AAN8VDL5_9MAGN</name>
<dbReference type="Gene3D" id="3.30.730.10">
    <property type="entry name" value="AP2/ERF domain"/>
    <property type="match status" value="1"/>
</dbReference>
<evidence type="ECO:0000313" key="8">
    <source>
        <dbReference type="Proteomes" id="UP001370490"/>
    </source>
</evidence>
<dbReference type="PRINTS" id="PR00367">
    <property type="entry name" value="ETHRSPELEMNT"/>
</dbReference>
<feature type="domain" description="AP2/ERF" evidence="6">
    <location>
        <begin position="130"/>
        <end position="188"/>
    </location>
</feature>
<organism evidence="7 8">
    <name type="scientific">Dillenia turbinata</name>
    <dbReference type="NCBI Taxonomy" id="194707"/>
    <lineage>
        <taxon>Eukaryota</taxon>
        <taxon>Viridiplantae</taxon>
        <taxon>Streptophyta</taxon>
        <taxon>Embryophyta</taxon>
        <taxon>Tracheophyta</taxon>
        <taxon>Spermatophyta</taxon>
        <taxon>Magnoliopsida</taxon>
        <taxon>eudicotyledons</taxon>
        <taxon>Gunneridae</taxon>
        <taxon>Pentapetalae</taxon>
        <taxon>Dilleniales</taxon>
        <taxon>Dilleniaceae</taxon>
        <taxon>Dillenia</taxon>
    </lineage>
</organism>
<dbReference type="EMBL" id="JBAMMX010000015">
    <property type="protein sequence ID" value="KAK6925738.1"/>
    <property type="molecule type" value="Genomic_DNA"/>
</dbReference>
<dbReference type="PANTHER" id="PTHR31190:SF287">
    <property type="entry name" value="DEVELOPMENT RELATED ERF PROTEIN"/>
    <property type="match status" value="1"/>
</dbReference>
<dbReference type="GO" id="GO:0003700">
    <property type="term" value="F:DNA-binding transcription factor activity"/>
    <property type="evidence" value="ECO:0007669"/>
    <property type="project" value="InterPro"/>
</dbReference>
<gene>
    <name evidence="7" type="ORF">RJ641_007457</name>
</gene>
<evidence type="ECO:0000256" key="3">
    <source>
        <dbReference type="ARBA" id="ARBA00023125"/>
    </source>
</evidence>
<dbReference type="InterPro" id="IPR044808">
    <property type="entry name" value="ERF_plant"/>
</dbReference>
<keyword evidence="4" id="KW-0804">Transcription</keyword>
<keyword evidence="2" id="KW-0805">Transcription regulation</keyword>
<evidence type="ECO:0000256" key="5">
    <source>
        <dbReference type="ARBA" id="ARBA00023242"/>
    </source>
</evidence>
<evidence type="ECO:0000256" key="1">
    <source>
        <dbReference type="ARBA" id="ARBA00004123"/>
    </source>
</evidence>
<dbReference type="GO" id="GO:0009873">
    <property type="term" value="P:ethylene-activated signaling pathway"/>
    <property type="evidence" value="ECO:0007669"/>
    <property type="project" value="InterPro"/>
</dbReference>
<dbReference type="CDD" id="cd00018">
    <property type="entry name" value="AP2"/>
    <property type="match status" value="1"/>
</dbReference>
<dbReference type="SUPFAM" id="SSF54171">
    <property type="entry name" value="DNA-binding domain"/>
    <property type="match status" value="1"/>
</dbReference>
<keyword evidence="5" id="KW-0539">Nucleus</keyword>
<proteinExistence type="predicted"/>
<dbReference type="InterPro" id="IPR016177">
    <property type="entry name" value="DNA-bd_dom_sf"/>
</dbReference>
<dbReference type="InterPro" id="IPR036955">
    <property type="entry name" value="AP2/ERF_dom_sf"/>
</dbReference>
<comment type="caution">
    <text evidence="7">The sequence shown here is derived from an EMBL/GenBank/DDBJ whole genome shotgun (WGS) entry which is preliminary data.</text>
</comment>
<reference evidence="7 8" key="1">
    <citation type="submission" date="2023-12" db="EMBL/GenBank/DDBJ databases">
        <title>A high-quality genome assembly for Dillenia turbinata (Dilleniales).</title>
        <authorList>
            <person name="Chanderbali A."/>
        </authorList>
    </citation>
    <scope>NUCLEOTIDE SEQUENCE [LARGE SCALE GENOMIC DNA]</scope>
    <source>
        <strain evidence="7">LSX21</strain>
        <tissue evidence="7">Leaf</tissue>
    </source>
</reference>
<dbReference type="Proteomes" id="UP001370490">
    <property type="component" value="Unassembled WGS sequence"/>
</dbReference>
<dbReference type="PANTHER" id="PTHR31190">
    <property type="entry name" value="DNA-BINDING DOMAIN"/>
    <property type="match status" value="1"/>
</dbReference>
<dbReference type="InterPro" id="IPR001471">
    <property type="entry name" value="AP2/ERF_dom"/>
</dbReference>
<dbReference type="PROSITE" id="PS51032">
    <property type="entry name" value="AP2_ERF"/>
    <property type="match status" value="1"/>
</dbReference>
<dbReference type="SMART" id="SM00380">
    <property type="entry name" value="AP2"/>
    <property type="match status" value="1"/>
</dbReference>
<accession>A0AAN8VDL5</accession>
<keyword evidence="8" id="KW-1185">Reference proteome</keyword>
<dbReference type="Pfam" id="PF00847">
    <property type="entry name" value="AP2"/>
    <property type="match status" value="1"/>
</dbReference>
<dbReference type="FunFam" id="3.30.730.10:FF:000001">
    <property type="entry name" value="Ethylene-responsive transcription factor 2"/>
    <property type="match status" value="1"/>
</dbReference>
<comment type="subcellular location">
    <subcellularLocation>
        <location evidence="1">Nucleus</location>
    </subcellularLocation>
</comment>
<evidence type="ECO:0000259" key="6">
    <source>
        <dbReference type="PROSITE" id="PS51032"/>
    </source>
</evidence>
<dbReference type="GO" id="GO:0005634">
    <property type="term" value="C:nucleus"/>
    <property type="evidence" value="ECO:0007669"/>
    <property type="project" value="UniProtKB-SubCell"/>
</dbReference>
<keyword evidence="3" id="KW-0238">DNA-binding</keyword>
<evidence type="ECO:0000256" key="2">
    <source>
        <dbReference type="ARBA" id="ARBA00023015"/>
    </source>
</evidence>
<evidence type="ECO:0000313" key="7">
    <source>
        <dbReference type="EMBL" id="KAK6925738.1"/>
    </source>
</evidence>
<protein>
    <submittedName>
        <fullName evidence="7">AP2/ERF domain</fullName>
    </submittedName>
</protein>
<evidence type="ECO:0000256" key="4">
    <source>
        <dbReference type="ARBA" id="ARBA00023163"/>
    </source>
</evidence>